<evidence type="ECO:0000256" key="1">
    <source>
        <dbReference type="SAM" id="MobiDB-lite"/>
    </source>
</evidence>
<gene>
    <name evidence="2" type="ORF">HMPREF0682_2490</name>
</gene>
<evidence type="ECO:0000313" key="2">
    <source>
        <dbReference type="EMBL" id="ERK50534.1"/>
    </source>
</evidence>
<protein>
    <submittedName>
        <fullName evidence="2">Uncharacterized protein</fullName>
    </submittedName>
</protein>
<dbReference type="AlphaFoldDB" id="U2Q3E5"/>
<accession>U2Q3E5</accession>
<reference evidence="2" key="1">
    <citation type="submission" date="2013-08" db="EMBL/GenBank/DDBJ databases">
        <authorList>
            <person name="Durkin A.S."/>
            <person name="Haft D.R."/>
            <person name="McCorrison J."/>
            <person name="Torralba M."/>
            <person name="Gillis M."/>
            <person name="Haft D.H."/>
            <person name="Methe B."/>
            <person name="Sutton G."/>
            <person name="Nelson K.E."/>
        </authorList>
    </citation>
    <scope>NUCLEOTIDE SEQUENCE [LARGE SCALE GENOMIC DNA]</scope>
    <source>
        <strain evidence="2">F0233</strain>
    </source>
</reference>
<dbReference type="EMBL" id="ACVN02000303">
    <property type="protein sequence ID" value="ERK50534.1"/>
    <property type="molecule type" value="Genomic_DNA"/>
</dbReference>
<keyword evidence="3" id="KW-1185">Reference proteome</keyword>
<comment type="caution">
    <text evidence="2">The sequence shown here is derived from an EMBL/GenBank/DDBJ whole genome shotgun (WGS) entry which is preliminary data.</text>
</comment>
<name>U2Q3E5_9ACTN</name>
<dbReference type="Proteomes" id="UP000017052">
    <property type="component" value="Unassembled WGS sequence"/>
</dbReference>
<sequence>MMSMPQWSPVMKTGNTPTGVRDDHPHHGASMEPGHEDREYRRGRHPPRLDRPSLNGARS</sequence>
<evidence type="ECO:0000313" key="3">
    <source>
        <dbReference type="Proteomes" id="UP000017052"/>
    </source>
</evidence>
<organism evidence="2 3">
    <name type="scientific">Propionibacterium acidifaciens F0233</name>
    <dbReference type="NCBI Taxonomy" id="553198"/>
    <lineage>
        <taxon>Bacteria</taxon>
        <taxon>Bacillati</taxon>
        <taxon>Actinomycetota</taxon>
        <taxon>Actinomycetes</taxon>
        <taxon>Propionibacteriales</taxon>
        <taxon>Propionibacteriaceae</taxon>
        <taxon>Propionibacterium</taxon>
    </lineage>
</organism>
<proteinExistence type="predicted"/>
<feature type="region of interest" description="Disordered" evidence="1">
    <location>
        <begin position="1"/>
        <end position="59"/>
    </location>
</feature>